<name>A0ABY7PVN7_9BACT</name>
<dbReference type="Gene3D" id="3.40.710.10">
    <property type="entry name" value="DD-peptidase/beta-lactamase superfamily"/>
    <property type="match status" value="1"/>
</dbReference>
<reference evidence="2 3" key="1">
    <citation type="journal article" date="2011" name="Int. J. Syst. Evol. Microbiol.">
        <title>Hymenobacter yonginensis sp. nov., isolated from a mesotrophic artificial lake.</title>
        <authorList>
            <person name="Joung Y."/>
            <person name="Cho S.H."/>
            <person name="Kim H."/>
            <person name="Kim S.B."/>
            <person name="Joh K."/>
        </authorList>
    </citation>
    <scope>NUCLEOTIDE SEQUENCE [LARGE SCALE GENOMIC DNA]</scope>
    <source>
        <strain evidence="2 3">KCTC 22745</strain>
    </source>
</reference>
<dbReference type="RefSeq" id="WP_270129403.1">
    <property type="nucleotide sequence ID" value="NZ_CP115397.1"/>
</dbReference>
<dbReference type="EMBL" id="CP115397">
    <property type="protein sequence ID" value="WBO86735.1"/>
    <property type="molecule type" value="Genomic_DNA"/>
</dbReference>
<dbReference type="Proteomes" id="UP001211872">
    <property type="component" value="Plasmid unnamed2"/>
</dbReference>
<accession>A0ABY7PVN7</accession>
<dbReference type="InterPro" id="IPR050491">
    <property type="entry name" value="AmpC-like"/>
</dbReference>
<dbReference type="PANTHER" id="PTHR46825:SF9">
    <property type="entry name" value="BETA-LACTAMASE-RELATED DOMAIN-CONTAINING PROTEIN"/>
    <property type="match status" value="1"/>
</dbReference>
<dbReference type="InterPro" id="IPR001466">
    <property type="entry name" value="Beta-lactam-related"/>
</dbReference>
<dbReference type="PANTHER" id="PTHR46825">
    <property type="entry name" value="D-ALANYL-D-ALANINE-CARBOXYPEPTIDASE/ENDOPEPTIDASE AMPH"/>
    <property type="match status" value="1"/>
</dbReference>
<feature type="domain" description="Beta-lactamase-related" evidence="1">
    <location>
        <begin position="69"/>
        <end position="382"/>
    </location>
</feature>
<dbReference type="GO" id="GO:0016787">
    <property type="term" value="F:hydrolase activity"/>
    <property type="evidence" value="ECO:0007669"/>
    <property type="project" value="UniProtKB-KW"/>
</dbReference>
<proteinExistence type="predicted"/>
<dbReference type="Pfam" id="PF00144">
    <property type="entry name" value="Beta-lactamase"/>
    <property type="match status" value="1"/>
</dbReference>
<keyword evidence="2" id="KW-0614">Plasmid</keyword>
<protein>
    <submittedName>
        <fullName evidence="2">Serine hydrolase</fullName>
    </submittedName>
</protein>
<organism evidence="2 3">
    <name type="scientific">Hymenobacter yonginensis</name>
    <dbReference type="NCBI Taxonomy" id="748197"/>
    <lineage>
        <taxon>Bacteria</taxon>
        <taxon>Pseudomonadati</taxon>
        <taxon>Bacteroidota</taxon>
        <taxon>Cytophagia</taxon>
        <taxon>Cytophagales</taxon>
        <taxon>Hymenobacteraceae</taxon>
        <taxon>Hymenobacter</taxon>
    </lineage>
</organism>
<evidence type="ECO:0000313" key="2">
    <source>
        <dbReference type="EMBL" id="WBO86735.1"/>
    </source>
</evidence>
<geneLocation type="plasmid" evidence="2 3">
    <name>unnamed2</name>
</geneLocation>
<evidence type="ECO:0000259" key="1">
    <source>
        <dbReference type="Pfam" id="PF00144"/>
    </source>
</evidence>
<dbReference type="SUPFAM" id="SSF56601">
    <property type="entry name" value="beta-lactamase/transpeptidase-like"/>
    <property type="match status" value="1"/>
</dbReference>
<keyword evidence="2" id="KW-0378">Hydrolase</keyword>
<dbReference type="InterPro" id="IPR012338">
    <property type="entry name" value="Beta-lactam/transpept-like"/>
</dbReference>
<keyword evidence="3" id="KW-1185">Reference proteome</keyword>
<gene>
    <name evidence="2" type="ORF">O9Z63_20860</name>
</gene>
<evidence type="ECO:0000313" key="3">
    <source>
        <dbReference type="Proteomes" id="UP001211872"/>
    </source>
</evidence>
<sequence>MEKLKKVPLPASTTPLRRVVLRGVATRLARRSGITLLLLTLSVTRLVAQALPPSTAQQIDSVFRAWNTPGSPGCAIGIVRNDSLIYAKGYGMANLETGTPITPETVFCLASVSKQFTGYSIVLLARQGKLRLDDDIHTYLPWMPAFKQKITIRHLLNHTSGLRDGGNAVLLGGVGFEGLITQQLALDYIKNATGLNFPPGTKHVYSNTNYILLAEIIKQVSGQSVNDFARANIFGPLGMTHARYVEQPGLIIRDRAVSYAKTSQGGYENTFNSVYTVGDGGSYASVRDLARWVTNFYHPKAGDQQDMAQLVELGQLLTGQKLTYAKGIYSNTYRGLTQYTHGGSVASYRTNIAVLPALNMGIIILANDATLDPAAKSNELIDLFLKNRPAARPAPAAVTAPSAAPVASTSGAGRLVRGSYLGDDGAQMSFPYLNRQLFLAFGGQQLPLSEVAPNTFTIVGNPGFRFVFAAEGKDSVVHMLSSDTDRRLVKYTAGSLSAGQLQPYAGIYHSPELDLFYTLRVHSGRLVASSLRSGSFPLKVLNARTMLLEHYGAKLSFLRDSRNQLTGFTLSNGGLVAVPFRKLN</sequence>